<accession>C0DV91</accession>
<comment type="caution">
    <text evidence="1">The sequence shown here is derived from an EMBL/GenBank/DDBJ whole genome shotgun (WGS) entry which is preliminary data.</text>
</comment>
<gene>
    <name evidence="1" type="ORF">EIKCOROL_01280</name>
</gene>
<sequence>MPRSRPALAGWFCLFNNIILQCGRPTDSAGPQRYYFKTFSRHHLNQIHRLPEKPKRVFR</sequence>
<proteinExistence type="predicted"/>
<evidence type="ECO:0000313" key="1">
    <source>
        <dbReference type="EMBL" id="EEG23995.1"/>
    </source>
</evidence>
<organism evidence="1 2">
    <name type="scientific">Eikenella corrodens ATCC 23834</name>
    <dbReference type="NCBI Taxonomy" id="546274"/>
    <lineage>
        <taxon>Bacteria</taxon>
        <taxon>Pseudomonadati</taxon>
        <taxon>Pseudomonadota</taxon>
        <taxon>Betaproteobacteria</taxon>
        <taxon>Neisseriales</taxon>
        <taxon>Neisseriaceae</taxon>
        <taxon>Eikenella</taxon>
    </lineage>
</organism>
<dbReference type="HOGENOM" id="CLU_2953107_0_0_4"/>
<name>C0DV91_EIKCO</name>
<dbReference type="Proteomes" id="UP000005837">
    <property type="component" value="Unassembled WGS sequence"/>
</dbReference>
<reference evidence="1 2" key="1">
    <citation type="submission" date="2009-01" db="EMBL/GenBank/DDBJ databases">
        <authorList>
            <person name="Fulton L."/>
            <person name="Clifton S."/>
            <person name="Chinwalla A.T."/>
            <person name="Mitreva M."/>
            <person name="Sodergren E."/>
            <person name="Weinstock G."/>
            <person name="Clifton S."/>
            <person name="Dooling D.J."/>
            <person name="Fulton B."/>
            <person name="Minx P."/>
            <person name="Pepin K.H."/>
            <person name="Johnson M."/>
            <person name="Bhonagiri V."/>
            <person name="Nash W.E."/>
            <person name="Mardis E.R."/>
            <person name="Wilson R.K."/>
        </authorList>
    </citation>
    <scope>NUCLEOTIDE SEQUENCE [LARGE SCALE GENOMIC DNA]</scope>
    <source>
        <strain evidence="1 2">ATCC 23834</strain>
    </source>
</reference>
<dbReference type="EMBL" id="ACEA01000021">
    <property type="protein sequence ID" value="EEG23995.1"/>
    <property type="molecule type" value="Genomic_DNA"/>
</dbReference>
<dbReference type="AlphaFoldDB" id="C0DV91"/>
<protein>
    <submittedName>
        <fullName evidence="1">Uncharacterized protein</fullName>
    </submittedName>
</protein>
<evidence type="ECO:0000313" key="2">
    <source>
        <dbReference type="Proteomes" id="UP000005837"/>
    </source>
</evidence>